<sequence>MDALRGGGTPPPTQPCATPPFLLGEESWAEAFPPLEPSPSSAALGTSAHPSATAHGFLGPAHVDGTARPFGDPHATSGAAPSPARVDAHAAGPSTRLAAPGLQATRCF</sequence>
<gene>
    <name evidence="2" type="ORF">Taro_031641</name>
</gene>
<dbReference type="AlphaFoldDB" id="A0A843VQJ6"/>
<protein>
    <submittedName>
        <fullName evidence="2">Uncharacterized protein</fullName>
    </submittedName>
</protein>
<feature type="region of interest" description="Disordered" evidence="1">
    <location>
        <begin position="1"/>
        <end position="108"/>
    </location>
</feature>
<feature type="compositionally biased region" description="Pro residues" evidence="1">
    <location>
        <begin position="9"/>
        <end position="18"/>
    </location>
</feature>
<reference evidence="2" key="1">
    <citation type="submission" date="2017-07" db="EMBL/GenBank/DDBJ databases">
        <title>Taro Niue Genome Assembly and Annotation.</title>
        <authorList>
            <person name="Atibalentja N."/>
            <person name="Keating K."/>
            <person name="Fields C.J."/>
        </authorList>
    </citation>
    <scope>NUCLEOTIDE SEQUENCE</scope>
    <source>
        <strain evidence="2">Niue_2</strain>
        <tissue evidence="2">Leaf</tissue>
    </source>
</reference>
<proteinExistence type="predicted"/>
<evidence type="ECO:0000256" key="1">
    <source>
        <dbReference type="SAM" id="MobiDB-lite"/>
    </source>
</evidence>
<dbReference type="Proteomes" id="UP000652761">
    <property type="component" value="Unassembled WGS sequence"/>
</dbReference>
<comment type="caution">
    <text evidence="2">The sequence shown here is derived from an EMBL/GenBank/DDBJ whole genome shotgun (WGS) entry which is preliminary data.</text>
</comment>
<dbReference type="EMBL" id="NMUH01002267">
    <property type="protein sequence ID" value="MQL98928.1"/>
    <property type="molecule type" value="Genomic_DNA"/>
</dbReference>
<organism evidence="2 3">
    <name type="scientific">Colocasia esculenta</name>
    <name type="common">Wild taro</name>
    <name type="synonym">Arum esculentum</name>
    <dbReference type="NCBI Taxonomy" id="4460"/>
    <lineage>
        <taxon>Eukaryota</taxon>
        <taxon>Viridiplantae</taxon>
        <taxon>Streptophyta</taxon>
        <taxon>Embryophyta</taxon>
        <taxon>Tracheophyta</taxon>
        <taxon>Spermatophyta</taxon>
        <taxon>Magnoliopsida</taxon>
        <taxon>Liliopsida</taxon>
        <taxon>Araceae</taxon>
        <taxon>Aroideae</taxon>
        <taxon>Colocasieae</taxon>
        <taxon>Colocasia</taxon>
    </lineage>
</organism>
<feature type="compositionally biased region" description="Low complexity" evidence="1">
    <location>
        <begin position="29"/>
        <end position="44"/>
    </location>
</feature>
<keyword evidence="3" id="KW-1185">Reference proteome</keyword>
<accession>A0A843VQJ6</accession>
<evidence type="ECO:0000313" key="3">
    <source>
        <dbReference type="Proteomes" id="UP000652761"/>
    </source>
</evidence>
<name>A0A843VQJ6_COLES</name>
<evidence type="ECO:0000313" key="2">
    <source>
        <dbReference type="EMBL" id="MQL98928.1"/>
    </source>
</evidence>